<feature type="compositionally biased region" description="Polar residues" evidence="1">
    <location>
        <begin position="36"/>
        <end position="47"/>
    </location>
</feature>
<reference evidence="3" key="1">
    <citation type="journal article" date="2009" name="Rice">
        <title>De Novo Next Generation Sequencing of Plant Genomes.</title>
        <authorList>
            <person name="Rounsley S."/>
            <person name="Marri P.R."/>
            <person name="Yu Y."/>
            <person name="He R."/>
            <person name="Sisneros N."/>
            <person name="Goicoechea J.L."/>
            <person name="Lee S.J."/>
            <person name="Angelova A."/>
            <person name="Kudrna D."/>
            <person name="Luo M."/>
            <person name="Affourtit J."/>
            <person name="Desany B."/>
            <person name="Knight J."/>
            <person name="Niazi F."/>
            <person name="Egholm M."/>
            <person name="Wing R.A."/>
        </authorList>
    </citation>
    <scope>NUCLEOTIDE SEQUENCE [LARGE SCALE GENOMIC DNA]</scope>
    <source>
        <strain evidence="3">cv. IRGC 105608</strain>
    </source>
</reference>
<feature type="compositionally biased region" description="Basic and acidic residues" evidence="1">
    <location>
        <begin position="48"/>
        <end position="63"/>
    </location>
</feature>
<accession>A0A0D3F6X8</accession>
<organism evidence="3">
    <name type="scientific">Oryza barthii</name>
    <dbReference type="NCBI Taxonomy" id="65489"/>
    <lineage>
        <taxon>Eukaryota</taxon>
        <taxon>Viridiplantae</taxon>
        <taxon>Streptophyta</taxon>
        <taxon>Embryophyta</taxon>
        <taxon>Tracheophyta</taxon>
        <taxon>Spermatophyta</taxon>
        <taxon>Magnoliopsida</taxon>
        <taxon>Liliopsida</taxon>
        <taxon>Poales</taxon>
        <taxon>Poaceae</taxon>
        <taxon>BOP clade</taxon>
        <taxon>Oryzoideae</taxon>
        <taxon>Oryzeae</taxon>
        <taxon>Oryzinae</taxon>
        <taxon>Oryza</taxon>
    </lineage>
</organism>
<dbReference type="eggNOG" id="ENOG502R3A6">
    <property type="taxonomic scope" value="Eukaryota"/>
</dbReference>
<dbReference type="EnsemblPlants" id="OBART02G22030.1">
    <property type="protein sequence ID" value="OBART02G22030.1"/>
    <property type="gene ID" value="OBART02G22030"/>
</dbReference>
<evidence type="ECO:0000313" key="3">
    <source>
        <dbReference type="EnsemblPlants" id="OBART02G22030.1"/>
    </source>
</evidence>
<dbReference type="PaxDb" id="65489-OBART02G22030.1"/>
<protein>
    <submittedName>
        <fullName evidence="3">Uncharacterized protein</fullName>
    </submittedName>
</protein>
<feature type="region of interest" description="Disordered" evidence="1">
    <location>
        <begin position="33"/>
        <end position="63"/>
    </location>
</feature>
<dbReference type="Gramene" id="OBART02G22030.1">
    <property type="protein sequence ID" value="OBART02G22030.1"/>
    <property type="gene ID" value="OBART02G22030"/>
</dbReference>
<name>A0A0D3F6X8_9ORYZ</name>
<evidence type="ECO:0000256" key="2">
    <source>
        <dbReference type="SAM" id="SignalP"/>
    </source>
</evidence>
<feature type="chain" id="PRO_5002275517" evidence="2">
    <location>
        <begin position="32"/>
        <end position="105"/>
    </location>
</feature>
<dbReference type="AlphaFoldDB" id="A0A0D3F6X8"/>
<dbReference type="HOGENOM" id="CLU_2188003_0_0_1"/>
<evidence type="ECO:0000256" key="1">
    <source>
        <dbReference type="SAM" id="MobiDB-lite"/>
    </source>
</evidence>
<feature type="signal peptide" evidence="2">
    <location>
        <begin position="1"/>
        <end position="31"/>
    </location>
</feature>
<proteinExistence type="predicted"/>
<sequence length="105" mass="11634">MFIMSCRRTSSLLVIALVISLLLLDRPIAHARHLKNTSMSSRGSSTERGLEDSKKKLDEEKTKKLEAVQVGSNSVHGGSPDVHQFAKIVVVERRGPTPHPKKHNL</sequence>
<evidence type="ECO:0000313" key="4">
    <source>
        <dbReference type="Proteomes" id="UP000026960"/>
    </source>
</evidence>
<keyword evidence="2" id="KW-0732">Signal</keyword>
<dbReference type="Proteomes" id="UP000026960">
    <property type="component" value="Chromosome 2"/>
</dbReference>
<keyword evidence="4" id="KW-1185">Reference proteome</keyword>
<reference evidence="3" key="2">
    <citation type="submission" date="2015-03" db="UniProtKB">
        <authorList>
            <consortium name="EnsemblPlants"/>
        </authorList>
    </citation>
    <scope>IDENTIFICATION</scope>
</reference>